<dbReference type="PROSITE" id="PS51318">
    <property type="entry name" value="TAT"/>
    <property type="match status" value="1"/>
</dbReference>
<evidence type="ECO:0000256" key="1">
    <source>
        <dbReference type="SAM" id="SignalP"/>
    </source>
</evidence>
<evidence type="ECO:0000313" key="3">
    <source>
        <dbReference type="Proteomes" id="UP001200557"/>
    </source>
</evidence>
<dbReference type="EMBL" id="JAKGAQ010000002">
    <property type="protein sequence ID" value="MCF2871366.1"/>
    <property type="molecule type" value="Genomic_DNA"/>
</dbReference>
<dbReference type="InterPro" id="IPR006311">
    <property type="entry name" value="TAT_signal"/>
</dbReference>
<feature type="signal peptide" evidence="1">
    <location>
        <begin position="1"/>
        <end position="27"/>
    </location>
</feature>
<name>A0ABS9CYX2_9RHOB</name>
<dbReference type="InterPro" id="IPR036388">
    <property type="entry name" value="WH-like_DNA-bd_sf"/>
</dbReference>
<sequence>MKRREFLTGIAATVGATALPLPTLAKAATHTTAKVLPFHYGWACVFARTNNGITATDIQRVFNVSQSEASSLMDRMLTRGVLRPPGLDGRSHATRTWEPRIQKTASPNLNKSTEHNARSKRGTRAIAKFRQFIANMKTEPDVTRAA</sequence>
<dbReference type="Proteomes" id="UP001200557">
    <property type="component" value="Unassembled WGS sequence"/>
</dbReference>
<evidence type="ECO:0000313" key="2">
    <source>
        <dbReference type="EMBL" id="MCF2871366.1"/>
    </source>
</evidence>
<keyword evidence="1" id="KW-0732">Signal</keyword>
<proteinExistence type="predicted"/>
<reference evidence="2 3" key="1">
    <citation type="submission" date="2022-01" db="EMBL/GenBank/DDBJ databases">
        <title>Octadecabacter sp. nov., isolated from a marine alga.</title>
        <authorList>
            <person name="Jin M.S."/>
            <person name="Kim H.M."/>
            <person name="Han D.M."/>
            <person name="Jung J.J."/>
            <person name="Jeon C.O."/>
        </authorList>
    </citation>
    <scope>NUCLEOTIDE SEQUENCE [LARGE SCALE GENOMIC DNA]</scope>
    <source>
        <strain evidence="2 3">G9-8</strain>
    </source>
</reference>
<dbReference type="RefSeq" id="WP_235225632.1">
    <property type="nucleotide sequence ID" value="NZ_JAKGAQ010000002.1"/>
</dbReference>
<feature type="chain" id="PRO_5045207619" description="MarR family transcriptional regulator" evidence="1">
    <location>
        <begin position="28"/>
        <end position="146"/>
    </location>
</feature>
<keyword evidence="3" id="KW-1185">Reference proteome</keyword>
<protein>
    <recommendedName>
        <fullName evidence="4">MarR family transcriptional regulator</fullName>
    </recommendedName>
</protein>
<accession>A0ABS9CYX2</accession>
<dbReference type="Gene3D" id="1.10.10.10">
    <property type="entry name" value="Winged helix-like DNA-binding domain superfamily/Winged helix DNA-binding domain"/>
    <property type="match status" value="1"/>
</dbReference>
<evidence type="ECO:0008006" key="4">
    <source>
        <dbReference type="Google" id="ProtNLM"/>
    </source>
</evidence>
<organism evidence="2 3">
    <name type="scientific">Octadecabacter dasysiphoniae</name>
    <dbReference type="NCBI Taxonomy" id="2909341"/>
    <lineage>
        <taxon>Bacteria</taxon>
        <taxon>Pseudomonadati</taxon>
        <taxon>Pseudomonadota</taxon>
        <taxon>Alphaproteobacteria</taxon>
        <taxon>Rhodobacterales</taxon>
        <taxon>Roseobacteraceae</taxon>
        <taxon>Octadecabacter</taxon>
    </lineage>
</organism>
<gene>
    <name evidence="2" type="ORF">L0664_09850</name>
</gene>
<comment type="caution">
    <text evidence="2">The sequence shown here is derived from an EMBL/GenBank/DDBJ whole genome shotgun (WGS) entry which is preliminary data.</text>
</comment>